<name>A0AAW9Q610_9BURK</name>
<dbReference type="PANTHER" id="PTHR47183:SF1">
    <property type="entry name" value="GLUCOSE-1-PHOSPHATE CYTIDYLYLTRANSFERASE"/>
    <property type="match status" value="1"/>
</dbReference>
<feature type="domain" description="Nucleotidyl transferase" evidence="1">
    <location>
        <begin position="2"/>
        <end position="205"/>
    </location>
</feature>
<evidence type="ECO:0000259" key="1">
    <source>
        <dbReference type="Pfam" id="PF00483"/>
    </source>
</evidence>
<dbReference type="InterPro" id="IPR005835">
    <property type="entry name" value="NTP_transferase_dom"/>
</dbReference>
<accession>A0AAW9Q610</accession>
<dbReference type="NCBIfam" id="TIGR02623">
    <property type="entry name" value="G1P_cyt_trans"/>
    <property type="match status" value="1"/>
</dbReference>
<organism evidence="2 3">
    <name type="scientific">Aquincola agrisoli</name>
    <dbReference type="NCBI Taxonomy" id="3119538"/>
    <lineage>
        <taxon>Bacteria</taxon>
        <taxon>Pseudomonadati</taxon>
        <taxon>Pseudomonadota</taxon>
        <taxon>Betaproteobacteria</taxon>
        <taxon>Burkholderiales</taxon>
        <taxon>Sphaerotilaceae</taxon>
        <taxon>Aquincola</taxon>
    </lineage>
</organism>
<evidence type="ECO:0000313" key="3">
    <source>
        <dbReference type="Proteomes" id="UP001336250"/>
    </source>
</evidence>
<keyword evidence="3" id="KW-1185">Reference proteome</keyword>
<gene>
    <name evidence="2" type="primary">rfbF</name>
    <name evidence="2" type="ORF">V4F39_12450</name>
</gene>
<dbReference type="CDD" id="cd02524">
    <property type="entry name" value="G1P_cytidylyltransferase"/>
    <property type="match status" value="1"/>
</dbReference>
<dbReference type="InterPro" id="IPR046981">
    <property type="entry name" value="G1P_cyt_trans"/>
</dbReference>
<dbReference type="AlphaFoldDB" id="A0AAW9Q610"/>
<dbReference type="InterPro" id="IPR013446">
    <property type="entry name" value="G1P_cyt_trans-like"/>
</dbReference>
<evidence type="ECO:0000313" key="2">
    <source>
        <dbReference type="EMBL" id="MEF7614724.1"/>
    </source>
</evidence>
<comment type="caution">
    <text evidence="2">The sequence shown here is derived from an EMBL/GenBank/DDBJ whole genome shotgun (WGS) entry which is preliminary data.</text>
</comment>
<sequence>MKAVILAGGLGTRLSEETALRPKPMVEIGGKPILWHIMKMYSAHGVNDFIICCGYKGYVIKEYFANYFLHMSDVTFDMRENRMHVHHQRAEPWQVTLVDTGDHSMTGGRLKRVANYVKNERDFCFTYGDGVGDIDIAATIAFHRQHGKAATLTATLPPGRFGALDIHEHQVRSFKEKPKGDGAMINGGFFVLNPSVLGYLKDDTTVWEQDPLMQLAADGELMSYQHEGFWQPMDTLRDKHLLEELWAAGKAPWKNWE</sequence>
<protein>
    <submittedName>
        <fullName evidence="2">Glucose-1-phosphate cytidylyltransferase</fullName>
        <ecNumber evidence="2">2.7.7.33</ecNumber>
    </submittedName>
</protein>
<proteinExistence type="predicted"/>
<dbReference type="Proteomes" id="UP001336250">
    <property type="component" value="Unassembled WGS sequence"/>
</dbReference>
<dbReference type="Gene3D" id="3.90.550.10">
    <property type="entry name" value="Spore Coat Polysaccharide Biosynthesis Protein SpsA, Chain A"/>
    <property type="match status" value="1"/>
</dbReference>
<dbReference type="GO" id="GO:0047343">
    <property type="term" value="F:glucose-1-phosphate cytidylyltransferase activity"/>
    <property type="evidence" value="ECO:0007669"/>
    <property type="project" value="UniProtKB-EC"/>
</dbReference>
<dbReference type="EMBL" id="JAZIBG010000028">
    <property type="protein sequence ID" value="MEF7614724.1"/>
    <property type="molecule type" value="Genomic_DNA"/>
</dbReference>
<dbReference type="Pfam" id="PF00483">
    <property type="entry name" value="NTP_transferase"/>
    <property type="match status" value="1"/>
</dbReference>
<keyword evidence="2" id="KW-0548">Nucleotidyltransferase</keyword>
<dbReference type="SUPFAM" id="SSF53448">
    <property type="entry name" value="Nucleotide-diphospho-sugar transferases"/>
    <property type="match status" value="1"/>
</dbReference>
<dbReference type="EC" id="2.7.7.33" evidence="2"/>
<dbReference type="PANTHER" id="PTHR47183">
    <property type="entry name" value="GLUCOSE-1-PHOSPHATE CYTIDYLYLTRANSFERASE-RELATED"/>
    <property type="match status" value="1"/>
</dbReference>
<dbReference type="InterPro" id="IPR029044">
    <property type="entry name" value="Nucleotide-diphossugar_trans"/>
</dbReference>
<reference evidence="2 3" key="1">
    <citation type="submission" date="2024-02" db="EMBL/GenBank/DDBJ databases">
        <title>Genome sequence of Aquincola sp. MAHUQ-54.</title>
        <authorList>
            <person name="Huq M.A."/>
        </authorList>
    </citation>
    <scope>NUCLEOTIDE SEQUENCE [LARGE SCALE GENOMIC DNA]</scope>
    <source>
        <strain evidence="2 3">MAHUQ-54</strain>
    </source>
</reference>
<keyword evidence="2" id="KW-0808">Transferase</keyword>
<dbReference type="RefSeq" id="WP_332289766.1">
    <property type="nucleotide sequence ID" value="NZ_JAZIBG010000028.1"/>
</dbReference>
<dbReference type="GO" id="GO:0009243">
    <property type="term" value="P:O antigen biosynthetic process"/>
    <property type="evidence" value="ECO:0007669"/>
    <property type="project" value="InterPro"/>
</dbReference>